<keyword evidence="3" id="KW-0804">Transcription</keyword>
<organism evidence="6 7">
    <name type="scientific">Streptomyces caniscabiei</name>
    <dbReference type="NCBI Taxonomy" id="2746961"/>
    <lineage>
        <taxon>Bacteria</taxon>
        <taxon>Bacillati</taxon>
        <taxon>Actinomycetota</taxon>
        <taxon>Actinomycetes</taxon>
        <taxon>Kitasatosporales</taxon>
        <taxon>Streptomycetaceae</taxon>
        <taxon>Streptomyces</taxon>
    </lineage>
</organism>
<dbReference type="SUPFAM" id="SSF48008">
    <property type="entry name" value="GntR ligand-binding domain-like"/>
    <property type="match status" value="1"/>
</dbReference>
<feature type="domain" description="HTH gntR-type" evidence="5">
    <location>
        <begin position="54"/>
        <end position="120"/>
    </location>
</feature>
<dbReference type="CDD" id="cd07377">
    <property type="entry name" value="WHTH_GntR"/>
    <property type="match status" value="1"/>
</dbReference>
<dbReference type="InterPro" id="IPR000524">
    <property type="entry name" value="Tscrpt_reg_HTH_GntR"/>
</dbReference>
<dbReference type="SUPFAM" id="SSF46785">
    <property type="entry name" value="Winged helix' DNA-binding domain"/>
    <property type="match status" value="1"/>
</dbReference>
<accession>A0ABU4N0K8</accession>
<feature type="compositionally biased region" description="Low complexity" evidence="4">
    <location>
        <begin position="21"/>
        <end position="38"/>
    </location>
</feature>
<dbReference type="SMART" id="SM00895">
    <property type="entry name" value="FCD"/>
    <property type="match status" value="1"/>
</dbReference>
<evidence type="ECO:0000313" key="6">
    <source>
        <dbReference type="EMBL" id="MDX3043330.1"/>
    </source>
</evidence>
<keyword evidence="2" id="KW-0238">DNA-binding</keyword>
<dbReference type="PANTHER" id="PTHR43537:SF45">
    <property type="entry name" value="GNTR FAMILY REGULATORY PROTEIN"/>
    <property type="match status" value="1"/>
</dbReference>
<comment type="caution">
    <text evidence="6">The sequence shown here is derived from an EMBL/GenBank/DDBJ whole genome shotgun (WGS) entry which is preliminary data.</text>
</comment>
<gene>
    <name evidence="6" type="ORF">PV383_40100</name>
</gene>
<dbReference type="InterPro" id="IPR036388">
    <property type="entry name" value="WH-like_DNA-bd_sf"/>
</dbReference>
<dbReference type="RefSeq" id="WP_078853857.1">
    <property type="nucleotide sequence ID" value="NZ_JABXWF010000003.1"/>
</dbReference>
<dbReference type="EMBL" id="JARAWJ010000050">
    <property type="protein sequence ID" value="MDX3043330.1"/>
    <property type="molecule type" value="Genomic_DNA"/>
</dbReference>
<keyword evidence="1" id="KW-0805">Transcription regulation</keyword>
<evidence type="ECO:0000256" key="2">
    <source>
        <dbReference type="ARBA" id="ARBA00023125"/>
    </source>
</evidence>
<keyword evidence="7" id="KW-1185">Reference proteome</keyword>
<dbReference type="Proteomes" id="UP001282474">
    <property type="component" value="Unassembled WGS sequence"/>
</dbReference>
<dbReference type="Gene3D" id="1.20.120.530">
    <property type="entry name" value="GntR ligand-binding domain-like"/>
    <property type="match status" value="1"/>
</dbReference>
<evidence type="ECO:0000256" key="1">
    <source>
        <dbReference type="ARBA" id="ARBA00023015"/>
    </source>
</evidence>
<dbReference type="Gene3D" id="1.10.10.10">
    <property type="entry name" value="Winged helix-like DNA-binding domain superfamily/Winged helix DNA-binding domain"/>
    <property type="match status" value="1"/>
</dbReference>
<dbReference type="Pfam" id="PF07729">
    <property type="entry name" value="FCD"/>
    <property type="match status" value="1"/>
</dbReference>
<dbReference type="PANTHER" id="PTHR43537">
    <property type="entry name" value="TRANSCRIPTIONAL REGULATOR, GNTR FAMILY"/>
    <property type="match status" value="1"/>
</dbReference>
<dbReference type="PRINTS" id="PR00035">
    <property type="entry name" value="HTHGNTR"/>
</dbReference>
<reference evidence="6 7" key="1">
    <citation type="journal article" date="2023" name="Microb. Genom.">
        <title>Mesoterricola silvestris gen. nov., sp. nov., Mesoterricola sediminis sp. nov., Geothrix oryzae sp. nov., Geothrix edaphica sp. nov., Geothrix rubra sp. nov., and Geothrix limicola sp. nov., six novel members of Acidobacteriota isolated from soils.</title>
        <authorList>
            <person name="Weisberg A.J."/>
            <person name="Pearce E."/>
            <person name="Kramer C.G."/>
            <person name="Chang J.H."/>
            <person name="Clarke C.R."/>
        </authorList>
    </citation>
    <scope>NUCLEOTIDE SEQUENCE [LARGE SCALE GENOMIC DNA]</scope>
    <source>
        <strain evidence="6 7">NE20-4-1</strain>
    </source>
</reference>
<evidence type="ECO:0000256" key="3">
    <source>
        <dbReference type="ARBA" id="ARBA00023163"/>
    </source>
</evidence>
<evidence type="ECO:0000259" key="5">
    <source>
        <dbReference type="PROSITE" id="PS50949"/>
    </source>
</evidence>
<evidence type="ECO:0000256" key="4">
    <source>
        <dbReference type="SAM" id="MobiDB-lite"/>
    </source>
</evidence>
<proteinExistence type="predicted"/>
<protein>
    <submittedName>
        <fullName evidence="6">GntR family transcriptional regulator</fullName>
    </submittedName>
</protein>
<dbReference type="InterPro" id="IPR008920">
    <property type="entry name" value="TF_FadR/GntR_C"/>
</dbReference>
<dbReference type="InterPro" id="IPR036390">
    <property type="entry name" value="WH_DNA-bd_sf"/>
</dbReference>
<dbReference type="PROSITE" id="PS50949">
    <property type="entry name" value="HTH_GNTR"/>
    <property type="match status" value="1"/>
</dbReference>
<sequence>MDSTLYTRPDAIPDPHPGTAPTPAQGTAAPALTPGTAPVQAPVAAPHRTASSVASLREAVYARLRTAVLDGDFGPRERLAEMRLATRFGVSRTPVREALARLLTDGLIERGDGGLFVTIPNLAQLKDLYELRVTLELRGVARAIEDPSVRHDPAVVGAELERWYAMRAQPPPPDPRFVVQDERFHAELSRASGNPALTDALVAVGERIRRVRMYDFLTRDRVETTISEHIEIMEFVRDGRLDDGHRALRAHVGDSMAVVLERARRAMTQMALHTDRL</sequence>
<dbReference type="SMART" id="SM00345">
    <property type="entry name" value="HTH_GNTR"/>
    <property type="match status" value="1"/>
</dbReference>
<name>A0ABU4N0K8_9ACTN</name>
<feature type="region of interest" description="Disordered" evidence="4">
    <location>
        <begin position="1"/>
        <end position="39"/>
    </location>
</feature>
<evidence type="ECO:0000313" key="7">
    <source>
        <dbReference type="Proteomes" id="UP001282474"/>
    </source>
</evidence>
<dbReference type="InterPro" id="IPR011711">
    <property type="entry name" value="GntR_C"/>
</dbReference>
<dbReference type="Pfam" id="PF00392">
    <property type="entry name" value="GntR"/>
    <property type="match status" value="1"/>
</dbReference>